<dbReference type="InterPro" id="IPR000742">
    <property type="entry name" value="EGF"/>
</dbReference>
<comment type="caution">
    <text evidence="7">Lacks conserved residue(s) required for the propagation of feature annotation.</text>
</comment>
<evidence type="ECO:0000256" key="4">
    <source>
        <dbReference type="ARBA" id="ARBA00022833"/>
    </source>
</evidence>
<reference evidence="10" key="1">
    <citation type="submission" date="2015-08" db="UniProtKB">
        <authorList>
            <consortium name="WormBaseParasite"/>
        </authorList>
    </citation>
    <scope>IDENTIFICATION</scope>
</reference>
<name>A0A0K0EJL2_STRER</name>
<keyword evidence="3 7" id="KW-0378">Hydrolase</keyword>
<keyword evidence="4 7" id="KW-0862">Zinc</keyword>
<evidence type="ECO:0000256" key="1">
    <source>
        <dbReference type="ARBA" id="ARBA00022670"/>
    </source>
</evidence>
<dbReference type="Gene3D" id="3.40.390.10">
    <property type="entry name" value="Collagenase (Catalytic Domain)"/>
    <property type="match status" value="1"/>
</dbReference>
<dbReference type="PANTHER" id="PTHR10127">
    <property type="entry name" value="DISCOIDIN, CUB, EGF, LAMININ , AND ZINC METALLOPROTEASE DOMAIN CONTAINING"/>
    <property type="match status" value="1"/>
</dbReference>
<evidence type="ECO:0000256" key="8">
    <source>
        <dbReference type="RuleBase" id="RU361183"/>
    </source>
</evidence>
<dbReference type="PANTHER" id="PTHR10127:SF780">
    <property type="entry name" value="METALLOENDOPEPTIDASE"/>
    <property type="match status" value="1"/>
</dbReference>
<feature type="active site" evidence="7">
    <location>
        <position position="157"/>
    </location>
</feature>
<dbReference type="PROSITE" id="PS01186">
    <property type="entry name" value="EGF_2"/>
    <property type="match status" value="1"/>
</dbReference>
<evidence type="ECO:0000313" key="10">
    <source>
        <dbReference type="WBParaSite" id="SSTP_0000965600.1"/>
    </source>
</evidence>
<feature type="binding site" evidence="7">
    <location>
        <position position="160"/>
    </location>
    <ligand>
        <name>Zn(2+)</name>
        <dbReference type="ChEBI" id="CHEBI:29105"/>
        <note>catalytic</note>
    </ligand>
</feature>
<feature type="binding site" evidence="7">
    <location>
        <position position="166"/>
    </location>
    <ligand>
        <name>Zn(2+)</name>
        <dbReference type="ChEBI" id="CHEBI:29105"/>
        <note>catalytic</note>
    </ligand>
</feature>
<keyword evidence="1 7" id="KW-0645">Protease</keyword>
<evidence type="ECO:0000256" key="5">
    <source>
        <dbReference type="ARBA" id="ARBA00023049"/>
    </source>
</evidence>
<feature type="binding site" evidence="7">
    <location>
        <position position="156"/>
    </location>
    <ligand>
        <name>Zn(2+)</name>
        <dbReference type="ChEBI" id="CHEBI:29105"/>
        <note>catalytic</note>
    </ligand>
</feature>
<dbReference type="WBParaSite" id="SSTP_0000965600.1">
    <property type="protein sequence ID" value="SSTP_0000965600.1"/>
    <property type="gene ID" value="SSTP_0000965600"/>
</dbReference>
<dbReference type="InterPro" id="IPR024079">
    <property type="entry name" value="MetalloPept_cat_dom_sf"/>
</dbReference>
<dbReference type="GO" id="GO:0008270">
    <property type="term" value="F:zinc ion binding"/>
    <property type="evidence" value="ECO:0007669"/>
    <property type="project" value="UniProtKB-UniRule"/>
</dbReference>
<dbReference type="SMART" id="SM00235">
    <property type="entry name" value="ZnMc"/>
    <property type="match status" value="1"/>
</dbReference>
<keyword evidence="2 7" id="KW-0479">Metal-binding</keyword>
<evidence type="ECO:0000256" key="2">
    <source>
        <dbReference type="ARBA" id="ARBA00022723"/>
    </source>
</evidence>
<dbReference type="PROSITE" id="PS51864">
    <property type="entry name" value="ASTACIN"/>
    <property type="match status" value="1"/>
</dbReference>
<evidence type="ECO:0000256" key="6">
    <source>
        <dbReference type="ARBA" id="ARBA00023157"/>
    </source>
</evidence>
<proteinExistence type="predicted"/>
<dbReference type="PRINTS" id="PR00480">
    <property type="entry name" value="ASTACIN"/>
</dbReference>
<dbReference type="PROSITE" id="PS00022">
    <property type="entry name" value="EGF_1"/>
    <property type="match status" value="1"/>
</dbReference>
<dbReference type="Pfam" id="PF01400">
    <property type="entry name" value="Astacin"/>
    <property type="match status" value="1"/>
</dbReference>
<keyword evidence="5 7" id="KW-0482">Metalloprotease</keyword>
<evidence type="ECO:0000256" key="7">
    <source>
        <dbReference type="PROSITE-ProRule" id="PRU01211"/>
    </source>
</evidence>
<organism evidence="10">
    <name type="scientific">Strongyloides stercoralis</name>
    <name type="common">Threadworm</name>
    <dbReference type="NCBI Taxonomy" id="6248"/>
    <lineage>
        <taxon>Eukaryota</taxon>
        <taxon>Metazoa</taxon>
        <taxon>Ecdysozoa</taxon>
        <taxon>Nematoda</taxon>
        <taxon>Chromadorea</taxon>
        <taxon>Rhabditida</taxon>
        <taxon>Tylenchina</taxon>
        <taxon>Panagrolaimomorpha</taxon>
        <taxon>Strongyloidoidea</taxon>
        <taxon>Strongyloididae</taxon>
        <taxon>Strongyloides</taxon>
    </lineage>
</organism>
<dbReference type="AlphaFoldDB" id="A0A0K0EJL2"/>
<feature type="domain" description="Peptidase M12A" evidence="9">
    <location>
        <begin position="64"/>
        <end position="263"/>
    </location>
</feature>
<sequence>MYLVIVVFCIFVSKFSINNIKILIYNNEVFNKETKLKKSITFKDNTISSILELNKSMINIRSKRKIVKDKRLKWGLTIFYHTEEPLNPFMIAGALKIIEQGTCIRFIPLKKLIPNVSGIHYKYVGECLSDIGRTQKKQWQLIKIGRNCDSPGGIIHETFHALGLIHEQCRPDRDLYISIKENNLYNTNKWNCKKFSYNLVTDYSQPYDFGSIMHYSMYSKGINTGKALIPLFPHYDKTIGNRENPTFIDFKIINIHYCTKICSKKILCFNEGYQDPNNCNTCKCVEGYSGKNCFEFAKPKRGCRKTEIIVGGKTPFLKIKGKKSCVYHLISKRNKLILIKIVALTMLPNYTLICSFKNALEVKYMKKKAATGARFCLNLHNIQIKSHNSHVLIYYKSTSYGNFVSLYFKELI</sequence>
<keyword evidence="6" id="KW-1015">Disulfide bond</keyword>
<dbReference type="GO" id="GO:0006508">
    <property type="term" value="P:proteolysis"/>
    <property type="evidence" value="ECO:0007669"/>
    <property type="project" value="UniProtKB-KW"/>
</dbReference>
<accession>A0A0K0EJL2</accession>
<dbReference type="InterPro" id="IPR006026">
    <property type="entry name" value="Peptidase_Metallo"/>
</dbReference>
<dbReference type="EC" id="3.4.24.-" evidence="8"/>
<comment type="cofactor">
    <cofactor evidence="7 8">
        <name>Zn(2+)</name>
        <dbReference type="ChEBI" id="CHEBI:29105"/>
    </cofactor>
    <text evidence="7 8">Binds 1 zinc ion per subunit.</text>
</comment>
<dbReference type="InterPro" id="IPR001506">
    <property type="entry name" value="Peptidase_M12A"/>
</dbReference>
<evidence type="ECO:0000256" key="3">
    <source>
        <dbReference type="ARBA" id="ARBA00022801"/>
    </source>
</evidence>
<dbReference type="GO" id="GO:0004222">
    <property type="term" value="F:metalloendopeptidase activity"/>
    <property type="evidence" value="ECO:0007669"/>
    <property type="project" value="UniProtKB-UniRule"/>
</dbReference>
<evidence type="ECO:0000259" key="9">
    <source>
        <dbReference type="PROSITE" id="PS51864"/>
    </source>
</evidence>
<protein>
    <recommendedName>
        <fullName evidence="8">Metalloendopeptidase</fullName>
        <ecNumber evidence="8">3.4.24.-</ecNumber>
    </recommendedName>
</protein>
<dbReference type="SUPFAM" id="SSF55486">
    <property type="entry name" value="Metalloproteases ('zincins'), catalytic domain"/>
    <property type="match status" value="1"/>
</dbReference>